<dbReference type="Pfam" id="PF18944">
    <property type="entry name" value="DUF5691"/>
    <property type="match status" value="1"/>
</dbReference>
<dbReference type="Proteomes" id="UP000002941">
    <property type="component" value="Unassembled WGS sequence"/>
</dbReference>
<dbReference type="EMBL" id="AKFT01000053">
    <property type="protein sequence ID" value="EJF46651.1"/>
    <property type="molecule type" value="Genomic_DNA"/>
</dbReference>
<organism evidence="2 3">
    <name type="scientific">Actinomyces massiliensis F0489</name>
    <dbReference type="NCBI Taxonomy" id="1125718"/>
    <lineage>
        <taxon>Bacteria</taxon>
        <taxon>Bacillati</taxon>
        <taxon>Actinomycetota</taxon>
        <taxon>Actinomycetes</taxon>
        <taxon>Actinomycetales</taxon>
        <taxon>Actinomycetaceae</taxon>
        <taxon>Actinomyces</taxon>
    </lineage>
</organism>
<gene>
    <name evidence="2" type="ORF">HMPREF1318_1641</name>
</gene>
<feature type="region of interest" description="Disordered" evidence="1">
    <location>
        <begin position="1"/>
        <end position="35"/>
    </location>
</feature>
<accession>J0XD80</accession>
<feature type="compositionally biased region" description="Polar residues" evidence="1">
    <location>
        <begin position="1"/>
        <end position="19"/>
    </location>
</feature>
<dbReference type="AlphaFoldDB" id="J0XD80"/>
<evidence type="ECO:0000313" key="2">
    <source>
        <dbReference type="EMBL" id="EJF46651.1"/>
    </source>
</evidence>
<evidence type="ECO:0000313" key="3">
    <source>
        <dbReference type="Proteomes" id="UP000002941"/>
    </source>
</evidence>
<comment type="caution">
    <text evidence="2">The sequence shown here is derived from an EMBL/GenBank/DDBJ whole genome shotgun (WGS) entry which is preliminary data.</text>
</comment>
<evidence type="ECO:0000256" key="1">
    <source>
        <dbReference type="SAM" id="MobiDB-lite"/>
    </source>
</evidence>
<sequence>MNSSDRINSTDRSSAVAHSTTLTTRGRPLTPAALPGPVTGALSGASGPELALEAAAACAVARRSIIPSAPVTALELPPAPTGPVISDDLADLLARMLDLHGQTELVVRTLRLIRSRGLRLPPRLLDRAAPRVTDRDHEVIIDLMDPRSRAIFAMDERWAERLRRIDTRTAPPDPAVWEAGGGRERAAYMTSVRATDPAAGRALLADGAWLTRKAPERAQILAALATGLSPQDEPLITPRLKDRARDVRRAAADLLLRLPASDLVKRAEELARRHVVVTRRLIRAPRVDLIPVELTDELERDQYPADPRLTSASLWRAREMVARVPPQHWPDLIGMTAADLLTAEVRSEGEEVDLSAELVRAAVRWRDTALAAAIAAKADPRTAATVFNLLDPPQRDALIERTVALKRAIHWSEARDTWPLTLSPRHSVALARYLVRASAPKGPMPSAAALGTASELLPGRCAPEAVDDALRILRGAPPESFEIKEMRTTITALELRRELLDLTGREAP</sequence>
<dbReference type="InterPro" id="IPR043746">
    <property type="entry name" value="DUF5691"/>
</dbReference>
<dbReference type="OrthoDB" id="262508at2"/>
<dbReference type="PATRIC" id="fig|1125718.3.peg.765"/>
<dbReference type="eggNOG" id="COG4715">
    <property type="taxonomic scope" value="Bacteria"/>
</dbReference>
<reference evidence="2 3" key="1">
    <citation type="submission" date="2012-05" db="EMBL/GenBank/DDBJ databases">
        <authorList>
            <person name="Harkins D.M."/>
            <person name="Madupu R."/>
            <person name="Durkin A.S."/>
            <person name="Torralba M."/>
            <person name="Methe B."/>
            <person name="Sutton G.G."/>
            <person name="Nelson K.E."/>
        </authorList>
    </citation>
    <scope>NUCLEOTIDE SEQUENCE [LARGE SCALE GENOMIC DNA]</scope>
    <source>
        <strain evidence="2 3">F0489</strain>
    </source>
</reference>
<name>J0XD80_9ACTO</name>
<proteinExistence type="predicted"/>
<dbReference type="RefSeq" id="WP_008730426.1">
    <property type="nucleotide sequence ID" value="NZ_AKFT01000053.1"/>
</dbReference>
<feature type="compositionally biased region" description="Low complexity" evidence="1">
    <location>
        <begin position="20"/>
        <end position="31"/>
    </location>
</feature>
<keyword evidence="3" id="KW-1185">Reference proteome</keyword>
<protein>
    <submittedName>
        <fullName evidence="2">Uncharacterized protein</fullName>
    </submittedName>
</protein>